<evidence type="ECO:0000259" key="3">
    <source>
        <dbReference type="Pfam" id="PF08308"/>
    </source>
</evidence>
<dbReference type="Gene3D" id="2.60.40.1120">
    <property type="entry name" value="Carboxypeptidase-like, regulatory domain"/>
    <property type="match status" value="1"/>
</dbReference>
<dbReference type="Pfam" id="PF08308">
    <property type="entry name" value="PEGA"/>
    <property type="match status" value="1"/>
</dbReference>
<feature type="domain" description="PEGA" evidence="3">
    <location>
        <begin position="298"/>
        <end position="362"/>
    </location>
</feature>
<dbReference type="EMBL" id="FNDD01000003">
    <property type="protein sequence ID" value="SDG84554.1"/>
    <property type="molecule type" value="Genomic_DNA"/>
</dbReference>
<evidence type="ECO:0000256" key="2">
    <source>
        <dbReference type="SAM" id="SignalP"/>
    </source>
</evidence>
<dbReference type="STRING" id="861298.SAMN04488136_103222"/>
<keyword evidence="2" id="KW-0732">Signal</keyword>
<sequence>MILHRTPALLLALCPLWASVAISAEEVTPVDPISAIDTKLSNKHAELDAMAKEYGLEADKLQQLKNEQAKLKRDGQDLDAKRNRAKSALDKQYSRLLDDPDIDLVSFQKSYQESWAAVKDNQAAQLENQQAITENEMRLSQIKQKQARLNSELSYLTEQKVEARVKRLDAELRESQVVETQYQTTCSATMTLGQCSNQGKHLTKQKAVKAFRENLMDSLTESTIAKRNAQGVELNIHVQESQFVRSGFEGNNNYFTQMQAQLQAKPEAIAACKLLNVASRYCLKEQSKAPNSKQDPSWANVTVRSDQYNDDVVINGVDYGSTPVEVVLPRGNHQVTVSKEGYETYNRTITVTENDTVWVKLRPNKDS</sequence>
<protein>
    <submittedName>
        <fullName evidence="4">PEGA domain-containing protein</fullName>
    </submittedName>
</protein>
<feature type="signal peptide" evidence="2">
    <location>
        <begin position="1"/>
        <end position="23"/>
    </location>
</feature>
<feature type="coiled-coil region" evidence="1">
    <location>
        <begin position="47"/>
        <end position="81"/>
    </location>
</feature>
<proteinExistence type="predicted"/>
<keyword evidence="5" id="KW-1185">Reference proteome</keyword>
<keyword evidence="1" id="KW-0175">Coiled coil</keyword>
<feature type="coiled-coil region" evidence="1">
    <location>
        <begin position="116"/>
        <end position="159"/>
    </location>
</feature>
<dbReference type="RefSeq" id="WP_093270197.1">
    <property type="nucleotide sequence ID" value="NZ_FNDD01000003.1"/>
</dbReference>
<feature type="chain" id="PRO_5011609113" evidence="2">
    <location>
        <begin position="24"/>
        <end position="367"/>
    </location>
</feature>
<organism evidence="4 5">
    <name type="scientific">Vibrio xiamenensis</name>
    <dbReference type="NCBI Taxonomy" id="861298"/>
    <lineage>
        <taxon>Bacteria</taxon>
        <taxon>Pseudomonadati</taxon>
        <taxon>Pseudomonadota</taxon>
        <taxon>Gammaproteobacteria</taxon>
        <taxon>Vibrionales</taxon>
        <taxon>Vibrionaceae</taxon>
        <taxon>Vibrio</taxon>
    </lineage>
</organism>
<reference evidence="4 5" key="1">
    <citation type="submission" date="2016-10" db="EMBL/GenBank/DDBJ databases">
        <authorList>
            <person name="de Groot N.N."/>
        </authorList>
    </citation>
    <scope>NUCLEOTIDE SEQUENCE [LARGE SCALE GENOMIC DNA]</scope>
    <source>
        <strain evidence="4 5">CGMCC 1.10228</strain>
    </source>
</reference>
<dbReference type="InterPro" id="IPR013229">
    <property type="entry name" value="PEGA"/>
</dbReference>
<evidence type="ECO:0000256" key="1">
    <source>
        <dbReference type="SAM" id="Coils"/>
    </source>
</evidence>
<gene>
    <name evidence="4" type="ORF">SAMN04488136_103222</name>
</gene>
<evidence type="ECO:0000313" key="4">
    <source>
        <dbReference type="EMBL" id="SDG84554.1"/>
    </source>
</evidence>
<accession>A0A1G7XK36</accession>
<name>A0A1G7XK36_9VIBR</name>
<dbReference type="OrthoDB" id="5904534at2"/>
<evidence type="ECO:0000313" key="5">
    <source>
        <dbReference type="Proteomes" id="UP000198854"/>
    </source>
</evidence>
<dbReference type="AlphaFoldDB" id="A0A1G7XK36"/>
<dbReference type="Proteomes" id="UP000198854">
    <property type="component" value="Unassembled WGS sequence"/>
</dbReference>